<proteinExistence type="predicted"/>
<gene>
    <name evidence="2" type="primary">nd5_2</name>
    <name evidence="2" type="ORF">G6Z78_0006644</name>
</gene>
<evidence type="ECO:0000313" key="3">
    <source>
        <dbReference type="Proteomes" id="UP000668214"/>
    </source>
</evidence>
<keyword evidence="1" id="KW-1133">Transmembrane helix</keyword>
<accession>A0A836FBF1</accession>
<keyword evidence="1" id="KW-0812">Transmembrane</keyword>
<feature type="non-terminal residue" evidence="2">
    <location>
        <position position="1"/>
    </location>
</feature>
<organism evidence="2 3">
    <name type="scientific">Pseudoatta argentina</name>
    <dbReference type="NCBI Taxonomy" id="621737"/>
    <lineage>
        <taxon>Eukaryota</taxon>
        <taxon>Metazoa</taxon>
        <taxon>Ecdysozoa</taxon>
        <taxon>Arthropoda</taxon>
        <taxon>Hexapoda</taxon>
        <taxon>Insecta</taxon>
        <taxon>Pterygota</taxon>
        <taxon>Neoptera</taxon>
        <taxon>Endopterygota</taxon>
        <taxon>Hymenoptera</taxon>
        <taxon>Apocrita</taxon>
        <taxon>Aculeata</taxon>
        <taxon>Formicoidea</taxon>
        <taxon>Formicidae</taxon>
        <taxon>Myrmicinae</taxon>
        <taxon>Pseudoatta</taxon>
    </lineage>
</organism>
<feature type="non-terminal residue" evidence="2">
    <location>
        <position position="106"/>
    </location>
</feature>
<keyword evidence="3" id="KW-1185">Reference proteome</keyword>
<dbReference type="EMBL" id="JAANIA010001116">
    <property type="protein sequence ID" value="KAG5321672.1"/>
    <property type="molecule type" value="Genomic_DNA"/>
</dbReference>
<comment type="caution">
    <text evidence="2">The sequence shown here is derived from an EMBL/GenBank/DDBJ whole genome shotgun (WGS) entry which is preliminary data.</text>
</comment>
<evidence type="ECO:0000313" key="2">
    <source>
        <dbReference type="EMBL" id="KAG5321672.1"/>
    </source>
</evidence>
<feature type="transmembrane region" description="Helical" evidence="1">
    <location>
        <begin position="81"/>
        <end position="105"/>
    </location>
</feature>
<dbReference type="Proteomes" id="UP000668214">
    <property type="component" value="Unassembled WGS sequence"/>
</dbReference>
<keyword evidence="1" id="KW-0472">Membrane</keyword>
<name>A0A836FBF1_9HYME</name>
<dbReference type="AlphaFoldDB" id="A0A836FBF1"/>
<reference evidence="2" key="1">
    <citation type="submission" date="2020-02" db="EMBL/GenBank/DDBJ databases">
        <title>Relaxed selection underlies rapid genomic changes in the transitions from sociality to social parasitism in ants.</title>
        <authorList>
            <person name="Bi X."/>
        </authorList>
    </citation>
    <scope>NUCLEOTIDE SEQUENCE</scope>
    <source>
        <strain evidence="2">BGI-DK2014c</strain>
        <tissue evidence="2">Whole body</tissue>
    </source>
</reference>
<evidence type="ECO:0000256" key="1">
    <source>
        <dbReference type="SAM" id="Phobius"/>
    </source>
</evidence>
<feature type="transmembrane region" description="Helical" evidence="1">
    <location>
        <begin position="6"/>
        <end position="28"/>
    </location>
</feature>
<sequence length="106" mass="12668">VNRFNYLLLFILSIVLIVIRPNVVRILIGWDGLGMVPYCLVIYYHNYISYNFNKFLMRTNLNEVIPHVIISLLIRKRGVNIFIFILIILSLLLTASYFVRLFYFFF</sequence>
<protein>
    <submittedName>
        <fullName evidence="2">NU5M oxidoreductase</fullName>
    </submittedName>
</protein>